<evidence type="ECO:0000313" key="2">
    <source>
        <dbReference type="EMBL" id="AVG23882.1"/>
    </source>
</evidence>
<organism evidence="2 3">
    <name type="scientific">Pontimonas salivibrio</name>
    <dbReference type="NCBI Taxonomy" id="1159327"/>
    <lineage>
        <taxon>Bacteria</taxon>
        <taxon>Bacillati</taxon>
        <taxon>Actinomycetota</taxon>
        <taxon>Actinomycetes</taxon>
        <taxon>Micrococcales</taxon>
        <taxon>Microbacteriaceae</taxon>
        <taxon>Pontimonas</taxon>
    </lineage>
</organism>
<dbReference type="InterPro" id="IPR002156">
    <property type="entry name" value="RNaseH_domain"/>
</dbReference>
<dbReference type="Proteomes" id="UP000243077">
    <property type="component" value="Chromosome"/>
</dbReference>
<dbReference type="EMBL" id="CP026923">
    <property type="protein sequence ID" value="AVG23882.1"/>
    <property type="molecule type" value="Genomic_DNA"/>
</dbReference>
<gene>
    <name evidence="2" type="ORF">C3B54_11910</name>
</gene>
<dbReference type="GO" id="GO:0004523">
    <property type="term" value="F:RNA-DNA hybrid ribonuclease activity"/>
    <property type="evidence" value="ECO:0007669"/>
    <property type="project" value="InterPro"/>
</dbReference>
<dbReference type="PANTHER" id="PTHR46387:SF2">
    <property type="entry name" value="RIBONUCLEASE HI"/>
    <property type="match status" value="1"/>
</dbReference>
<dbReference type="CDD" id="cd09279">
    <property type="entry name" value="RNase_HI_like"/>
    <property type="match status" value="1"/>
</dbReference>
<keyword evidence="3" id="KW-1185">Reference proteome</keyword>
<dbReference type="KEGG" id="psai:C3B54_11910"/>
<proteinExistence type="predicted"/>
<dbReference type="InterPro" id="IPR012337">
    <property type="entry name" value="RNaseH-like_sf"/>
</dbReference>
<evidence type="ECO:0000313" key="3">
    <source>
        <dbReference type="Proteomes" id="UP000243077"/>
    </source>
</evidence>
<feature type="domain" description="RNase H type-1" evidence="1">
    <location>
        <begin position="1"/>
        <end position="136"/>
    </location>
</feature>
<sequence length="147" mass="15975">MSEIVVHADGASRGNPGAAAGGAVVLDSDTGQVMAQLGVLCGVASNNVAEYRGMIEAIRLLRTWNTQEPVRVRLDSKLVVEQMSGRWKVKHPDMKVLVKEAFEVIGPLKVHFEWVPREDNSLADAAANKALDEGRDYLVVRGVEEPV</sequence>
<dbReference type="RefSeq" id="WP_158665534.1">
    <property type="nucleotide sequence ID" value="NZ_CP026923.1"/>
</dbReference>
<name>A0A2L2BQI9_9MICO</name>
<dbReference type="PANTHER" id="PTHR46387">
    <property type="entry name" value="POLYNUCLEOTIDYL TRANSFERASE, RIBONUCLEASE H-LIKE SUPERFAMILY PROTEIN"/>
    <property type="match status" value="1"/>
</dbReference>
<dbReference type="InterPro" id="IPR036397">
    <property type="entry name" value="RNaseH_sf"/>
</dbReference>
<protein>
    <submittedName>
        <fullName evidence="2">Ribonuclease HI</fullName>
    </submittedName>
</protein>
<dbReference type="OrthoDB" id="5296884at2"/>
<dbReference type="PROSITE" id="PS50879">
    <property type="entry name" value="RNASE_H_1"/>
    <property type="match status" value="1"/>
</dbReference>
<dbReference type="Pfam" id="PF13456">
    <property type="entry name" value="RVT_3"/>
    <property type="match status" value="1"/>
</dbReference>
<dbReference type="SUPFAM" id="SSF53098">
    <property type="entry name" value="Ribonuclease H-like"/>
    <property type="match status" value="1"/>
</dbReference>
<evidence type="ECO:0000259" key="1">
    <source>
        <dbReference type="PROSITE" id="PS50879"/>
    </source>
</evidence>
<dbReference type="GO" id="GO:0003676">
    <property type="term" value="F:nucleic acid binding"/>
    <property type="evidence" value="ECO:0007669"/>
    <property type="project" value="InterPro"/>
</dbReference>
<dbReference type="Gene3D" id="3.30.420.10">
    <property type="entry name" value="Ribonuclease H-like superfamily/Ribonuclease H"/>
    <property type="match status" value="1"/>
</dbReference>
<reference evidence="2 3" key="1">
    <citation type="submission" date="2018-02" db="EMBL/GenBank/DDBJ databases">
        <title>Complete genome of the streamlined marine actinobacterium Pontimonas salivibrio CL-TW6 adapted to coastal planktonic lifestype.</title>
        <authorList>
            <person name="Cho B.C."/>
            <person name="Hardies S.C."/>
            <person name="Jang G.I."/>
            <person name="Hwang C.Y."/>
        </authorList>
    </citation>
    <scope>NUCLEOTIDE SEQUENCE [LARGE SCALE GENOMIC DNA]</scope>
    <source>
        <strain evidence="2 3">CL-TW6</strain>
    </source>
</reference>
<dbReference type="AlphaFoldDB" id="A0A2L2BQI9"/>
<accession>A0A2L2BQI9</accession>